<dbReference type="SUPFAM" id="SSF48452">
    <property type="entry name" value="TPR-like"/>
    <property type="match status" value="2"/>
</dbReference>
<keyword evidence="2" id="KW-0067">ATP-binding</keyword>
<accession>A0A1W6LH04</accession>
<name>A0A1W6LH04_9BURK</name>
<dbReference type="PANTHER" id="PTHR16305">
    <property type="entry name" value="TESTICULAR SOLUBLE ADENYLYL CYCLASE"/>
    <property type="match status" value="1"/>
</dbReference>
<evidence type="ECO:0000259" key="3">
    <source>
        <dbReference type="PROSITE" id="PS50125"/>
    </source>
</evidence>
<dbReference type="GO" id="GO:0035556">
    <property type="term" value="P:intracellular signal transduction"/>
    <property type="evidence" value="ECO:0007669"/>
    <property type="project" value="InterPro"/>
</dbReference>
<evidence type="ECO:0000313" key="5">
    <source>
        <dbReference type="Proteomes" id="UP000193427"/>
    </source>
</evidence>
<dbReference type="Pfam" id="PF13191">
    <property type="entry name" value="AAA_16"/>
    <property type="match status" value="1"/>
</dbReference>
<proteinExistence type="predicted"/>
<dbReference type="SUPFAM" id="SSF55073">
    <property type="entry name" value="Nucleotide cyclase"/>
    <property type="match status" value="1"/>
</dbReference>
<dbReference type="InterPro" id="IPR011990">
    <property type="entry name" value="TPR-like_helical_dom_sf"/>
</dbReference>
<dbReference type="AlphaFoldDB" id="A0A1W6LH04"/>
<dbReference type="GO" id="GO:0005524">
    <property type="term" value="F:ATP binding"/>
    <property type="evidence" value="ECO:0007669"/>
    <property type="project" value="UniProtKB-KW"/>
</dbReference>
<dbReference type="PANTHER" id="PTHR16305:SF28">
    <property type="entry name" value="GUANYLATE CYCLASE DOMAIN-CONTAINING PROTEIN"/>
    <property type="match status" value="1"/>
</dbReference>
<dbReference type="EMBL" id="CP015118">
    <property type="protein sequence ID" value="ARN23490.1"/>
    <property type="molecule type" value="Genomic_DNA"/>
</dbReference>
<dbReference type="GO" id="GO:0009190">
    <property type="term" value="P:cyclic nucleotide biosynthetic process"/>
    <property type="evidence" value="ECO:0007669"/>
    <property type="project" value="InterPro"/>
</dbReference>
<dbReference type="InterPro" id="IPR001054">
    <property type="entry name" value="A/G_cyclase"/>
</dbReference>
<dbReference type="Gene3D" id="3.30.70.1230">
    <property type="entry name" value="Nucleotide cyclase"/>
    <property type="match status" value="1"/>
</dbReference>
<dbReference type="SUPFAM" id="SSF52540">
    <property type="entry name" value="P-loop containing nucleoside triphosphate hydrolases"/>
    <property type="match status" value="1"/>
</dbReference>
<evidence type="ECO:0000256" key="2">
    <source>
        <dbReference type="ARBA" id="ARBA00022840"/>
    </source>
</evidence>
<feature type="domain" description="Guanylate cyclase" evidence="3">
    <location>
        <begin position="1"/>
        <end position="120"/>
    </location>
</feature>
<organism evidence="4 5">
    <name type="scientific">Piscinibacter gummiphilus</name>
    <dbReference type="NCBI Taxonomy" id="946333"/>
    <lineage>
        <taxon>Bacteria</taxon>
        <taxon>Pseudomonadati</taxon>
        <taxon>Pseudomonadota</taxon>
        <taxon>Betaproteobacteria</taxon>
        <taxon>Burkholderiales</taxon>
        <taxon>Sphaerotilaceae</taxon>
        <taxon>Piscinibacter</taxon>
    </lineage>
</organism>
<dbReference type="Gene3D" id="1.25.40.10">
    <property type="entry name" value="Tetratricopeptide repeat domain"/>
    <property type="match status" value="2"/>
</dbReference>
<reference evidence="4 5" key="1">
    <citation type="submission" date="2016-04" db="EMBL/GenBank/DDBJ databases">
        <title>Complete genome sequence of natural rubber-degrading, novel Gram-negative bacterium, Rhizobacter gummiphilus strain NS21.</title>
        <authorList>
            <person name="Tabata M."/>
            <person name="Kasai D."/>
            <person name="Fukuda M."/>
        </authorList>
    </citation>
    <scope>NUCLEOTIDE SEQUENCE [LARGE SCALE GENOMIC DNA]</scope>
    <source>
        <strain evidence="4 5">NS21</strain>
    </source>
</reference>
<dbReference type="InterPro" id="IPR027417">
    <property type="entry name" value="P-loop_NTPase"/>
</dbReference>
<dbReference type="PROSITE" id="PS50125">
    <property type="entry name" value="GUANYLATE_CYCLASE_2"/>
    <property type="match status" value="1"/>
</dbReference>
<dbReference type="CDD" id="cd07302">
    <property type="entry name" value="CHD"/>
    <property type="match status" value="1"/>
</dbReference>
<evidence type="ECO:0000256" key="1">
    <source>
        <dbReference type="ARBA" id="ARBA00022741"/>
    </source>
</evidence>
<evidence type="ECO:0000313" key="4">
    <source>
        <dbReference type="EMBL" id="ARN23490.1"/>
    </source>
</evidence>
<keyword evidence="5" id="KW-1185">Reference proteome</keyword>
<dbReference type="STRING" id="946333.A4W93_28325"/>
<dbReference type="Proteomes" id="UP000193427">
    <property type="component" value="Chromosome"/>
</dbReference>
<sequence>MCGSTASIQHLDVEEARDYLLQATQLMCDAVAAYGGNVFRIDGDGVLVVFGAPLGQEDQAQRACLAAAEIQRRAAARSATGRPLVTRAGINSGEVIVWRDPGSNTDRVDGKSIHLAKRLQEFARPGTVVLSGATHRLLAGQVDDTPLGTHELRDVGKIALFELCGTAQHSAVDPLARRRQLGPLVGRQHALDTLAQVERQVRAGRLRVIGLRGEAGIGKSRVASEYAQALRDAGFRDHWVCGRAYTTHLPYAVIAELLHTLMGVPDTDPAHQRDAVRAIVAGWPADRRLHWAAAADLLDIGEHDASLDAMPPAQRLRNIVETVVALAVERAAEAPLLIVIDDIYLADRESLRLLESLARRVEHHRVLLCATYRQDFVHRWGSAPWFSEHWIGPLESGDMVDLAHALLGADARLGPVVDALVERADGNPFFLEQMAMTLVDDGTLVGAPGDYHLGAAGAEVRLPASIAAVIGARVDRLPAAAQGALEAAAIVARPITGPVVGAMLGMPADEAELCLAAAQSSGLLVAQPPADPGAFQRFEFRHALVQDAVMATLTRPRRKALHRAAFDALARHFADQLAEQAAVLAHHAYDGEAWAQAAGFALRAMARAIACSAYRDALRLFTQGLDASRRIDDTTGRLASELSLRMKVLGAQLPLGQTDDIVTNLERAEAITQELGDTRRQAGVLLQLAVVLWISGSYRHGLEVASRAADTAATAGSPSVRMAAMQARLLLHHALGLYDQVVFIARQIEREFGNDQGMRQIMPGWAVVANVNLRTFLADVLWRMGRLDEAQASCDEAYRELASQDHAFSRVLVDFVQAEVWMAQDRHADALLLLRSTLISCQSNDLTSMLPPVLAILAGCMAVCGQPAEAVTLLEDAIEGKLPDTGGRYNAYYFPKYLAIALARANRLDEAVVAAQQARAAAANFEQAGHEADALVILAEIEADAGHLREAHAHFDAALSLVRSRGIVALERRCETGLERTAVLEHHLAHTDHFHGSDDGE</sequence>
<protein>
    <recommendedName>
        <fullName evidence="3">Guanylate cyclase domain-containing protein</fullName>
    </recommendedName>
</protein>
<dbReference type="KEGG" id="rgu:A4W93_28325"/>
<dbReference type="InterPro" id="IPR041664">
    <property type="entry name" value="AAA_16"/>
</dbReference>
<dbReference type="Gene3D" id="3.40.50.300">
    <property type="entry name" value="P-loop containing nucleotide triphosphate hydrolases"/>
    <property type="match status" value="1"/>
</dbReference>
<dbReference type="InterPro" id="IPR029787">
    <property type="entry name" value="Nucleotide_cyclase"/>
</dbReference>
<dbReference type="GO" id="GO:0004016">
    <property type="term" value="F:adenylate cyclase activity"/>
    <property type="evidence" value="ECO:0007669"/>
    <property type="project" value="TreeGrafter"/>
</dbReference>
<keyword evidence="1" id="KW-0547">Nucleotide-binding</keyword>
<dbReference type="GO" id="GO:0005737">
    <property type="term" value="C:cytoplasm"/>
    <property type="evidence" value="ECO:0007669"/>
    <property type="project" value="TreeGrafter"/>
</dbReference>
<gene>
    <name evidence="4" type="ORF">A4W93_28325</name>
</gene>